<keyword evidence="3" id="KW-1185">Reference proteome</keyword>
<dbReference type="RefSeq" id="WP_007192388.1">
    <property type="nucleotide sequence ID" value="NZ_AFWV01000004.1"/>
</dbReference>
<dbReference type="PANTHER" id="PTHR15462">
    <property type="entry name" value="SERINE PROTEASE"/>
    <property type="match status" value="1"/>
</dbReference>
<evidence type="ECO:0000313" key="2">
    <source>
        <dbReference type="EMBL" id="EGV19367.1"/>
    </source>
</evidence>
<accession>F9U9A9</accession>
<dbReference type="InterPro" id="IPR050966">
    <property type="entry name" value="Glutamyl_endopeptidase"/>
</dbReference>
<protein>
    <recommendedName>
        <fullName evidence="4">Peptidase S1 domain-containing protein</fullName>
    </recommendedName>
</protein>
<dbReference type="SUPFAM" id="SSF50494">
    <property type="entry name" value="Trypsin-like serine proteases"/>
    <property type="match status" value="1"/>
</dbReference>
<dbReference type="Gene3D" id="2.40.10.10">
    <property type="entry name" value="Trypsin-like serine proteases"/>
    <property type="match status" value="2"/>
</dbReference>
<dbReference type="InterPro" id="IPR009003">
    <property type="entry name" value="Peptidase_S1_PA"/>
</dbReference>
<dbReference type="Proteomes" id="UP000005459">
    <property type="component" value="Unassembled WGS sequence"/>
</dbReference>
<dbReference type="PANTHER" id="PTHR15462:SF19">
    <property type="entry name" value="PEPTIDASE S1 DOMAIN-CONTAINING PROTEIN"/>
    <property type="match status" value="1"/>
</dbReference>
<dbReference type="STRING" id="768671.ThimaDRAFT_1511"/>
<keyword evidence="1" id="KW-0732">Signal</keyword>
<dbReference type="eggNOG" id="COG3591">
    <property type="taxonomic scope" value="Bacteria"/>
</dbReference>
<reference evidence="2 3" key="1">
    <citation type="submission" date="2011-06" db="EMBL/GenBank/DDBJ databases">
        <title>The draft genome of Thiocapsa marina 5811.</title>
        <authorList>
            <consortium name="US DOE Joint Genome Institute (JGI-PGF)"/>
            <person name="Lucas S."/>
            <person name="Han J."/>
            <person name="Cheng J.-F."/>
            <person name="Goodwin L."/>
            <person name="Pitluck S."/>
            <person name="Peters L."/>
            <person name="Land M.L."/>
            <person name="Hauser L."/>
            <person name="Vogl K."/>
            <person name="Liu Z."/>
            <person name="Imhoff J."/>
            <person name="Thiel V."/>
            <person name="Frigaard N.-U."/>
            <person name="Bryant D."/>
            <person name="Woyke T.J."/>
        </authorList>
    </citation>
    <scope>NUCLEOTIDE SEQUENCE [LARGE SCALE GENOMIC DNA]</scope>
    <source>
        <strain evidence="2 3">5811</strain>
    </source>
</reference>
<gene>
    <name evidence="2" type="ORF">ThimaDRAFT_1511</name>
</gene>
<sequence>MEVEGERVMVKTDARSLILLLVGTAGISYTAVGGVDGPVGMPALQDSGDAQSGGIYEYWTPARLISAQALPAPFQVVSDDQLSEASSEAGPISDPPMLTSGWDPGSNAPQPIPGAVYTLDFSTSAGDYTTQTFGTAPINPKDGPYARFQRWTMHGRYDMWPRSVHGKLFFSRLGRDYVCSGTVIGRSVVATAAHCLTDGSGNWSTNELFCPGYSQSGAMPGVGCWGVRGAWVTGPFAASADVDYDYGCLVTDRVGSQFGGEIGDRTGWSGIAWNWHSSQLILAFGYPASAPFDGRTLQQVASTEWYEVDTRRGGQVSKYIGGDLAGANGGGWFINWRHPTTEYPDTDGGSVWPTDPGNPATGPWLNGITSHSRCRTNCNRPPSASSGVFWQEMGSAVFRSTESDINDAMDVFGLCWDDQ</sequence>
<evidence type="ECO:0000256" key="1">
    <source>
        <dbReference type="ARBA" id="ARBA00022729"/>
    </source>
</evidence>
<name>F9U9A9_9GAMM</name>
<proteinExistence type="predicted"/>
<evidence type="ECO:0000313" key="3">
    <source>
        <dbReference type="Proteomes" id="UP000005459"/>
    </source>
</evidence>
<dbReference type="EMBL" id="AFWV01000004">
    <property type="protein sequence ID" value="EGV19367.1"/>
    <property type="molecule type" value="Genomic_DNA"/>
</dbReference>
<dbReference type="InterPro" id="IPR043504">
    <property type="entry name" value="Peptidase_S1_PA_chymotrypsin"/>
</dbReference>
<evidence type="ECO:0008006" key="4">
    <source>
        <dbReference type="Google" id="ProtNLM"/>
    </source>
</evidence>
<organism evidence="2 3">
    <name type="scientific">Thiocapsa marina 5811</name>
    <dbReference type="NCBI Taxonomy" id="768671"/>
    <lineage>
        <taxon>Bacteria</taxon>
        <taxon>Pseudomonadati</taxon>
        <taxon>Pseudomonadota</taxon>
        <taxon>Gammaproteobacteria</taxon>
        <taxon>Chromatiales</taxon>
        <taxon>Chromatiaceae</taxon>
        <taxon>Thiocapsa</taxon>
    </lineage>
</organism>
<dbReference type="AlphaFoldDB" id="F9U9A9"/>